<proteinExistence type="predicted"/>
<dbReference type="PANTHER" id="PTHR43415:SF5">
    <property type="entry name" value="ACETYLTRANSFERASE"/>
    <property type="match status" value="1"/>
</dbReference>
<organism evidence="2 3">
    <name type="scientific">Salinibacillus aidingensis</name>
    <dbReference type="NCBI Taxonomy" id="237684"/>
    <lineage>
        <taxon>Bacteria</taxon>
        <taxon>Bacillati</taxon>
        <taxon>Bacillota</taxon>
        <taxon>Bacilli</taxon>
        <taxon>Bacillales</taxon>
        <taxon>Bacillaceae</taxon>
        <taxon>Salinibacillus</taxon>
    </lineage>
</organism>
<dbReference type="Gene3D" id="3.40.630.30">
    <property type="match status" value="1"/>
</dbReference>
<dbReference type="Pfam" id="PF13302">
    <property type="entry name" value="Acetyltransf_3"/>
    <property type="match status" value="1"/>
</dbReference>
<name>A0ABP3L4V4_9BACI</name>
<dbReference type="PANTHER" id="PTHR43415">
    <property type="entry name" value="SPERMIDINE N(1)-ACETYLTRANSFERASE"/>
    <property type="match status" value="1"/>
</dbReference>
<evidence type="ECO:0000313" key="3">
    <source>
        <dbReference type="Proteomes" id="UP001500880"/>
    </source>
</evidence>
<reference evidence="3" key="1">
    <citation type="journal article" date="2019" name="Int. J. Syst. Evol. Microbiol.">
        <title>The Global Catalogue of Microorganisms (GCM) 10K type strain sequencing project: providing services to taxonomists for standard genome sequencing and annotation.</title>
        <authorList>
            <consortium name="The Broad Institute Genomics Platform"/>
            <consortium name="The Broad Institute Genome Sequencing Center for Infectious Disease"/>
            <person name="Wu L."/>
            <person name="Ma J."/>
        </authorList>
    </citation>
    <scope>NUCLEOTIDE SEQUENCE [LARGE SCALE GENOMIC DNA]</scope>
    <source>
        <strain evidence="3">JCM 12389</strain>
    </source>
</reference>
<dbReference type="InterPro" id="IPR016181">
    <property type="entry name" value="Acyl_CoA_acyltransferase"/>
</dbReference>
<comment type="caution">
    <text evidence="2">The sequence shown here is derived from an EMBL/GenBank/DDBJ whole genome shotgun (WGS) entry which is preliminary data.</text>
</comment>
<dbReference type="EMBL" id="BAAADO010000003">
    <property type="protein sequence ID" value="GAA0492199.1"/>
    <property type="molecule type" value="Genomic_DNA"/>
</dbReference>
<feature type="domain" description="N-acetyltransferase" evidence="1">
    <location>
        <begin position="2"/>
        <end position="166"/>
    </location>
</feature>
<accession>A0ABP3L4V4</accession>
<dbReference type="SUPFAM" id="SSF55729">
    <property type="entry name" value="Acyl-CoA N-acyltransferases (Nat)"/>
    <property type="match status" value="1"/>
</dbReference>
<gene>
    <name evidence="2" type="ORF">GCM10008986_18070</name>
</gene>
<dbReference type="RefSeq" id="WP_343839934.1">
    <property type="nucleotide sequence ID" value="NZ_BAAADO010000003.1"/>
</dbReference>
<dbReference type="CDD" id="cd04301">
    <property type="entry name" value="NAT_SF"/>
    <property type="match status" value="1"/>
</dbReference>
<dbReference type="Proteomes" id="UP001500880">
    <property type="component" value="Unassembled WGS sequence"/>
</dbReference>
<evidence type="ECO:0000313" key="2">
    <source>
        <dbReference type="EMBL" id="GAA0492199.1"/>
    </source>
</evidence>
<sequence>MIELEHFERSDFKQLIEWIESPAFMLQWGGPHFDFPLDEGQLEEYIKNANHKDADTMAYKVIEQETGKVVGHIALKQINKKTKSARVSKVLVGDKQMRGKGIGQQMIREILKIAFDELELHRVSLGVFDFNESAIACYEKCGFVKEGLRREVVQNGGRYWSIYEMSMLEYEWSKVKQIT</sequence>
<protein>
    <submittedName>
        <fullName evidence="2">GNAT family protein</fullName>
    </submittedName>
</protein>
<evidence type="ECO:0000259" key="1">
    <source>
        <dbReference type="PROSITE" id="PS51186"/>
    </source>
</evidence>
<dbReference type="PROSITE" id="PS51186">
    <property type="entry name" value="GNAT"/>
    <property type="match status" value="1"/>
</dbReference>
<keyword evidence="3" id="KW-1185">Reference proteome</keyword>
<dbReference type="InterPro" id="IPR000182">
    <property type="entry name" value="GNAT_dom"/>
</dbReference>